<dbReference type="PANTHER" id="PTHR11851:SF224">
    <property type="entry name" value="PROCESSING PROTEASE"/>
    <property type="match status" value="1"/>
</dbReference>
<protein>
    <submittedName>
        <fullName evidence="3">Pitrilysin family protein</fullName>
    </submittedName>
</protein>
<dbReference type="SUPFAM" id="SSF63411">
    <property type="entry name" value="LuxS/MPP-like metallohydrolase"/>
    <property type="match status" value="2"/>
</dbReference>
<dbReference type="PANTHER" id="PTHR11851">
    <property type="entry name" value="METALLOPROTEASE"/>
    <property type="match status" value="1"/>
</dbReference>
<keyword evidence="4" id="KW-1185">Reference proteome</keyword>
<evidence type="ECO:0000313" key="4">
    <source>
        <dbReference type="Proteomes" id="UP001365405"/>
    </source>
</evidence>
<feature type="domain" description="Peptidase M16 N-terminal" evidence="1">
    <location>
        <begin position="83"/>
        <end position="199"/>
    </location>
</feature>
<gene>
    <name evidence="3" type="ORF">AACH10_22875</name>
</gene>
<dbReference type="InterPro" id="IPR006311">
    <property type="entry name" value="TAT_signal"/>
</dbReference>
<dbReference type="Proteomes" id="UP001365405">
    <property type="component" value="Unassembled WGS sequence"/>
</dbReference>
<dbReference type="InterPro" id="IPR007863">
    <property type="entry name" value="Peptidase_M16_C"/>
</dbReference>
<name>A0ABU9CQE1_9BURK</name>
<dbReference type="PROSITE" id="PS51318">
    <property type="entry name" value="TAT"/>
    <property type="match status" value="1"/>
</dbReference>
<dbReference type="RefSeq" id="WP_341412863.1">
    <property type="nucleotide sequence ID" value="NZ_JBBUTH010000011.1"/>
</dbReference>
<dbReference type="Pfam" id="PF00675">
    <property type="entry name" value="Peptidase_M16"/>
    <property type="match status" value="1"/>
</dbReference>
<evidence type="ECO:0000259" key="1">
    <source>
        <dbReference type="Pfam" id="PF00675"/>
    </source>
</evidence>
<dbReference type="InterPro" id="IPR050361">
    <property type="entry name" value="MPP/UQCRC_Complex"/>
</dbReference>
<dbReference type="InterPro" id="IPR011765">
    <property type="entry name" value="Pept_M16_N"/>
</dbReference>
<dbReference type="Gene3D" id="3.30.830.10">
    <property type="entry name" value="Metalloenzyme, LuxS/M16 peptidase-like"/>
    <property type="match status" value="2"/>
</dbReference>
<comment type="caution">
    <text evidence="3">The sequence shown here is derived from an EMBL/GenBank/DDBJ whole genome shotgun (WGS) entry which is preliminary data.</text>
</comment>
<evidence type="ECO:0000313" key="3">
    <source>
        <dbReference type="EMBL" id="MEK8053116.1"/>
    </source>
</evidence>
<dbReference type="Pfam" id="PF05193">
    <property type="entry name" value="Peptidase_M16_C"/>
    <property type="match status" value="1"/>
</dbReference>
<reference evidence="3 4" key="1">
    <citation type="submission" date="2024-04" db="EMBL/GenBank/DDBJ databases">
        <title>Novel species of the genus Ideonella isolated from streams.</title>
        <authorList>
            <person name="Lu H."/>
        </authorList>
    </citation>
    <scope>NUCLEOTIDE SEQUENCE [LARGE SCALE GENOMIC DNA]</scope>
    <source>
        <strain evidence="3 4">DXS22W</strain>
    </source>
</reference>
<sequence>MNGRQSPTNTRRALLRAGLGLPLALGNAGLCAGLWLPLGARAAMPGVDAPPEPLPPRPVVVPPLHQAQLANGLTVITAPLHELPVVSALLLLRVGAEADAPGQPGVAAMTATLLAKGARRGGKPVDATALARQAESLGSALDTASGWRSSSLAMTVMRPKLDAALALMADALRHPLLAADELERARAQALDGLRVTFKDPAALSGLLLRRAWWGDSPYGAVTAPAALQQLKLDAVRAFHTRWYRPEQAALVLAGDVSPDEARALAQRLLGDWRAADHAAPPLPAAAAPQPLAAPLVLLDMPGAGQSGVAVAAPFVANGATDRRAAQVASAVLGGGYSARLNQEVRIKRGLSYGAFADGETQPGGGMFAARTQTDHKTAAEALALLRGEITRLAAEPPTPVELVARQATLVGGFARRLDTTGGLAALAAAQWSQGRPLADLQRTVPEILAVTPEQVAAFARTHWTPERLRAVVVGDLAAAAAGLGAEAQPQALRLTMQSLDLMRPGLVAAK</sequence>
<proteinExistence type="predicted"/>
<organism evidence="3 4">
    <name type="scientific">Pseudaquabacterium inlustre</name>
    <dbReference type="NCBI Taxonomy" id="2984192"/>
    <lineage>
        <taxon>Bacteria</taxon>
        <taxon>Pseudomonadati</taxon>
        <taxon>Pseudomonadota</taxon>
        <taxon>Betaproteobacteria</taxon>
        <taxon>Burkholderiales</taxon>
        <taxon>Sphaerotilaceae</taxon>
        <taxon>Pseudaquabacterium</taxon>
    </lineage>
</organism>
<accession>A0ABU9CQE1</accession>
<evidence type="ECO:0000259" key="2">
    <source>
        <dbReference type="Pfam" id="PF05193"/>
    </source>
</evidence>
<feature type="domain" description="Peptidase M16 C-terminal" evidence="2">
    <location>
        <begin position="230"/>
        <end position="406"/>
    </location>
</feature>
<dbReference type="EMBL" id="JBBUTH010000011">
    <property type="protein sequence ID" value="MEK8053116.1"/>
    <property type="molecule type" value="Genomic_DNA"/>
</dbReference>
<dbReference type="InterPro" id="IPR011249">
    <property type="entry name" value="Metalloenz_LuxS/M16"/>
</dbReference>